<dbReference type="Pfam" id="PF05154">
    <property type="entry name" value="TM2"/>
    <property type="match status" value="1"/>
</dbReference>
<dbReference type="Proteomes" id="UP001146439">
    <property type="component" value="Unassembled WGS sequence"/>
</dbReference>
<dbReference type="EMBL" id="JAKMUZ010000016">
    <property type="protein sequence ID" value="MCZ9296687.1"/>
    <property type="molecule type" value="Genomic_DNA"/>
</dbReference>
<sequence length="111" mass="12689">MTNPYNNEPQQPQQPQQPAQPDPAVLQRAQMQYEDRKKNQTVMWLLWLFLGGIGGHRYYLGNTGYAIGMTLTLGGLGIWALIDAFFINKAYARKNDKIRREIFEANGIADM</sequence>
<dbReference type="PANTHER" id="PTHR21016:SF25">
    <property type="entry name" value="TM2 DOMAIN-CONTAINING PROTEIN DDB_G0277895-RELATED"/>
    <property type="match status" value="1"/>
</dbReference>
<evidence type="ECO:0000313" key="8">
    <source>
        <dbReference type="EMBL" id="MCZ9296687.1"/>
    </source>
</evidence>
<organism evidence="8 9">
    <name type="scientific">Corynebacterium yonathiae</name>
    <dbReference type="NCBI Taxonomy" id="2913504"/>
    <lineage>
        <taxon>Bacteria</taxon>
        <taxon>Bacillati</taxon>
        <taxon>Actinomycetota</taxon>
        <taxon>Actinomycetes</taxon>
        <taxon>Mycobacteriales</taxon>
        <taxon>Corynebacteriaceae</taxon>
        <taxon>Corynebacterium</taxon>
    </lineage>
</organism>
<dbReference type="RefSeq" id="WP_269966472.1">
    <property type="nucleotide sequence ID" value="NZ_JAKMUZ010000016.1"/>
</dbReference>
<feature type="domain" description="TM2" evidence="7">
    <location>
        <begin position="37"/>
        <end position="85"/>
    </location>
</feature>
<reference evidence="8" key="1">
    <citation type="submission" date="2022-02" db="EMBL/GenBank/DDBJ databases">
        <title>Corynebacterium sp. from urogenital microbiome.</title>
        <authorList>
            <person name="Cappelli E.A."/>
            <person name="Ribeiro T.G."/>
            <person name="Peixe L."/>
        </authorList>
    </citation>
    <scope>NUCLEOTIDE SEQUENCE</scope>
    <source>
        <strain evidence="8">C21Ua_68</strain>
    </source>
</reference>
<dbReference type="InterPro" id="IPR050932">
    <property type="entry name" value="TM2D1-3-like"/>
</dbReference>
<evidence type="ECO:0000256" key="5">
    <source>
        <dbReference type="SAM" id="MobiDB-lite"/>
    </source>
</evidence>
<evidence type="ECO:0000256" key="3">
    <source>
        <dbReference type="ARBA" id="ARBA00022989"/>
    </source>
</evidence>
<feature type="region of interest" description="Disordered" evidence="5">
    <location>
        <begin position="1"/>
        <end position="25"/>
    </location>
</feature>
<gene>
    <name evidence="8" type="ORF">L8V22_08995</name>
</gene>
<keyword evidence="2 6" id="KW-0812">Transmembrane</keyword>
<comment type="caution">
    <text evidence="8">The sequence shown here is derived from an EMBL/GenBank/DDBJ whole genome shotgun (WGS) entry which is preliminary data.</text>
</comment>
<evidence type="ECO:0000256" key="4">
    <source>
        <dbReference type="ARBA" id="ARBA00023136"/>
    </source>
</evidence>
<evidence type="ECO:0000256" key="1">
    <source>
        <dbReference type="ARBA" id="ARBA00004141"/>
    </source>
</evidence>
<accession>A0A9X3LZ83</accession>
<keyword evidence="4 6" id="KW-0472">Membrane</keyword>
<protein>
    <submittedName>
        <fullName evidence="8">TM2 domain-containing protein</fullName>
    </submittedName>
</protein>
<evidence type="ECO:0000313" key="9">
    <source>
        <dbReference type="Proteomes" id="UP001146439"/>
    </source>
</evidence>
<dbReference type="GO" id="GO:0016020">
    <property type="term" value="C:membrane"/>
    <property type="evidence" value="ECO:0007669"/>
    <property type="project" value="UniProtKB-SubCell"/>
</dbReference>
<dbReference type="PANTHER" id="PTHR21016">
    <property type="entry name" value="BETA-AMYLOID BINDING PROTEIN-RELATED"/>
    <property type="match status" value="1"/>
</dbReference>
<evidence type="ECO:0000256" key="6">
    <source>
        <dbReference type="SAM" id="Phobius"/>
    </source>
</evidence>
<comment type="subcellular location">
    <subcellularLocation>
        <location evidence="1">Membrane</location>
        <topology evidence="1">Multi-pass membrane protein</topology>
    </subcellularLocation>
</comment>
<proteinExistence type="predicted"/>
<dbReference type="InterPro" id="IPR007829">
    <property type="entry name" value="TM2"/>
</dbReference>
<feature type="transmembrane region" description="Helical" evidence="6">
    <location>
        <begin position="65"/>
        <end position="87"/>
    </location>
</feature>
<evidence type="ECO:0000259" key="7">
    <source>
        <dbReference type="Pfam" id="PF05154"/>
    </source>
</evidence>
<dbReference type="AlphaFoldDB" id="A0A9X3LZ83"/>
<evidence type="ECO:0000256" key="2">
    <source>
        <dbReference type="ARBA" id="ARBA00022692"/>
    </source>
</evidence>
<name>A0A9X3LZ83_9CORY</name>
<feature type="compositionally biased region" description="Low complexity" evidence="5">
    <location>
        <begin position="9"/>
        <end position="24"/>
    </location>
</feature>
<keyword evidence="3 6" id="KW-1133">Transmembrane helix</keyword>
<feature type="transmembrane region" description="Helical" evidence="6">
    <location>
        <begin position="41"/>
        <end position="59"/>
    </location>
</feature>